<evidence type="ECO:0000313" key="2">
    <source>
        <dbReference type="EMBL" id="CAJ1409110.1"/>
    </source>
</evidence>
<name>A0AA36JP38_9DINO</name>
<dbReference type="SUPFAM" id="SSF55961">
    <property type="entry name" value="Bet v1-like"/>
    <property type="match status" value="1"/>
</dbReference>
<evidence type="ECO:0000313" key="3">
    <source>
        <dbReference type="Proteomes" id="UP001178507"/>
    </source>
</evidence>
<dbReference type="Proteomes" id="UP001178507">
    <property type="component" value="Unassembled WGS sequence"/>
</dbReference>
<dbReference type="AlphaFoldDB" id="A0AA36JP38"/>
<keyword evidence="1" id="KW-0472">Membrane</keyword>
<feature type="transmembrane region" description="Helical" evidence="1">
    <location>
        <begin position="243"/>
        <end position="260"/>
    </location>
</feature>
<dbReference type="InterPro" id="IPR023393">
    <property type="entry name" value="START-like_dom_sf"/>
</dbReference>
<gene>
    <name evidence="2" type="ORF">EVOR1521_LOCUS30288</name>
</gene>
<keyword evidence="3" id="KW-1185">Reference proteome</keyword>
<reference evidence="2" key="1">
    <citation type="submission" date="2023-08" db="EMBL/GenBank/DDBJ databases">
        <authorList>
            <person name="Chen Y."/>
            <person name="Shah S."/>
            <person name="Dougan E. K."/>
            <person name="Thang M."/>
            <person name="Chan C."/>
        </authorList>
    </citation>
    <scope>NUCLEOTIDE SEQUENCE</scope>
</reference>
<proteinExistence type="predicted"/>
<keyword evidence="1" id="KW-0812">Transmembrane</keyword>
<dbReference type="EMBL" id="CAUJNA010003751">
    <property type="protein sequence ID" value="CAJ1409110.1"/>
    <property type="molecule type" value="Genomic_DNA"/>
</dbReference>
<keyword evidence="1" id="KW-1133">Transmembrane helix</keyword>
<comment type="caution">
    <text evidence="2">The sequence shown here is derived from an EMBL/GenBank/DDBJ whole genome shotgun (WGS) entry which is preliminary data.</text>
</comment>
<protein>
    <submittedName>
        <fullName evidence="2">Uncharacterized protein</fullName>
    </submittedName>
</protein>
<organism evidence="2 3">
    <name type="scientific">Effrenium voratum</name>
    <dbReference type="NCBI Taxonomy" id="2562239"/>
    <lineage>
        <taxon>Eukaryota</taxon>
        <taxon>Sar</taxon>
        <taxon>Alveolata</taxon>
        <taxon>Dinophyceae</taxon>
        <taxon>Suessiales</taxon>
        <taxon>Symbiodiniaceae</taxon>
        <taxon>Effrenium</taxon>
    </lineage>
</organism>
<sequence length="547" mass="60342">MSYGRQLEQLEKNIASSAQNAAPRRVQELDQVLQRCGGQCSKEARAEMGGELAYLEKLSTRDMALSREVAEIRRRYDALDCQHAPRSSGEFDHLARGGEGETSQPLQVIAGFLYPQQEPRHAEDKVRLLAAEGALSSELYTHPVITYPESDCTIILGDLGPVMSWTEEDDAAEAARERMALLELSQAGANLVEVTNLMAAQIEQDQEGLDLMEERVAHALESTQQGVRTLAESAENEYRMMRLLTPSAGLMVLGGLAALACPLAGAPILVAAGRGAVLAGATLGTLSEVQKKLIRRLQEQLPRAFQKLPEDQVSMLEAACRETRDRLHRKLDDSEKWGEDWLLSAPFTRDFRSLYREGKLTVKRSPSDVRKGGSAYLVTFQVDLPASRVFGVMKKMFFSGSLDPGCKAVWSRPVDASPESGCFLRHLVYSEYFFSSEFSCACYCAEAPTGDCYTMATASLSDELLPFDVLPTSSNRGRIHVCGLRLTAIGDSRTKVEVMADVDPSVPLPTISLVDKRVRSHARDAAWLLRHKLKEAASGFEIYLLIY</sequence>
<dbReference type="Gene3D" id="3.30.530.20">
    <property type="match status" value="1"/>
</dbReference>
<evidence type="ECO:0000256" key="1">
    <source>
        <dbReference type="SAM" id="Phobius"/>
    </source>
</evidence>
<accession>A0AA36JP38</accession>